<name>A0A1X0S627_RHIZD</name>
<reference evidence="4 5" key="1">
    <citation type="journal article" date="2016" name="Proc. Natl. Acad. Sci. U.S.A.">
        <title>Lipid metabolic changes in an early divergent fungus govern the establishment of a mutualistic symbiosis with endobacteria.</title>
        <authorList>
            <person name="Lastovetsky O.A."/>
            <person name="Gaspar M.L."/>
            <person name="Mondo S.J."/>
            <person name="LaButti K.M."/>
            <person name="Sandor L."/>
            <person name="Grigoriev I.V."/>
            <person name="Henry S.A."/>
            <person name="Pawlowska T.E."/>
        </authorList>
    </citation>
    <scope>NUCLEOTIDE SEQUENCE [LARGE SCALE GENOMIC DNA]</scope>
    <source>
        <strain evidence="4 5">ATCC 11559</strain>
    </source>
</reference>
<dbReference type="VEuPathDB" id="FungiDB:BCV72DRAFT_236660"/>
<keyword evidence="2" id="KW-0677">Repeat</keyword>
<dbReference type="InterPro" id="IPR019775">
    <property type="entry name" value="WD40_repeat_CS"/>
</dbReference>
<feature type="repeat" description="WD" evidence="3">
    <location>
        <begin position="195"/>
        <end position="221"/>
    </location>
</feature>
<dbReference type="Pfam" id="PF00400">
    <property type="entry name" value="WD40"/>
    <property type="match status" value="7"/>
</dbReference>
<feature type="repeat" description="WD" evidence="3">
    <location>
        <begin position="311"/>
        <end position="345"/>
    </location>
</feature>
<evidence type="ECO:0000256" key="2">
    <source>
        <dbReference type="ARBA" id="ARBA00022737"/>
    </source>
</evidence>
<keyword evidence="1 3" id="KW-0853">WD repeat</keyword>
<dbReference type="PANTHER" id="PTHR19878:SF8">
    <property type="entry name" value="AUTOPHAGY-RELATED 16, ISOFORM F"/>
    <property type="match status" value="1"/>
</dbReference>
<evidence type="ECO:0000313" key="4">
    <source>
        <dbReference type="EMBL" id="ORE19704.1"/>
    </source>
</evidence>
<dbReference type="InterPro" id="IPR015943">
    <property type="entry name" value="WD40/YVTN_repeat-like_dom_sf"/>
</dbReference>
<dbReference type="PROSITE" id="PS50082">
    <property type="entry name" value="WD_REPEATS_2"/>
    <property type="match status" value="7"/>
</dbReference>
<dbReference type="OMA" id="DFSEDTH"/>
<gene>
    <name evidence="4" type="ORF">BCV71DRAFT_96151</name>
</gene>
<dbReference type="GO" id="GO:0000421">
    <property type="term" value="C:autophagosome membrane"/>
    <property type="evidence" value="ECO:0007669"/>
    <property type="project" value="TreeGrafter"/>
</dbReference>
<dbReference type="GO" id="GO:0034045">
    <property type="term" value="C:phagophore assembly site membrane"/>
    <property type="evidence" value="ECO:0007669"/>
    <property type="project" value="TreeGrafter"/>
</dbReference>
<protein>
    <submittedName>
        <fullName evidence="4">WD40 repeat-like protein</fullName>
    </submittedName>
</protein>
<dbReference type="InterPro" id="IPR001680">
    <property type="entry name" value="WD40_rpt"/>
</dbReference>
<sequence length="345" mass="38465">MNSKLCDILYMYMLFICFYRALEQAKNSSDRKKSQPKEAWSSYNLLPTKVYKKINAHDDDIHCIAASSKGALFATGGADRKIRLYDTRSGHMIQALGGALQTITSVSFNSTDEMILGSCTDNATRIWSLATHRLRHTLTGHIGKVYAAQFTGDSNRVVSGSHDRTLKVWDLQRGYTVRTIFTFSSCNDLCLMDSDGQTLISGHLDNHIRFWDTRTGSGIKELTGVHNGQVTSVSMSSDGMYLLTNSRDNTLKIIDVRMYDILKSFQADSYHNGLNWSRSTFSPSGSYIAAGSSDGTLFIWNVNTGKVEKMLKEHRSAICGVSWNPTGDHIFSAEKNKAVCIWDTT</sequence>
<dbReference type="InterPro" id="IPR020472">
    <property type="entry name" value="WD40_PAC1"/>
</dbReference>
<feature type="repeat" description="WD" evidence="3">
    <location>
        <begin position="281"/>
        <end position="310"/>
    </location>
</feature>
<dbReference type="SUPFAM" id="SSF50978">
    <property type="entry name" value="WD40 repeat-like"/>
    <property type="match status" value="1"/>
</dbReference>
<dbReference type="GO" id="GO:0034274">
    <property type="term" value="C:Atg12-Atg5-Atg16 complex"/>
    <property type="evidence" value="ECO:0007669"/>
    <property type="project" value="TreeGrafter"/>
</dbReference>
<evidence type="ECO:0000256" key="3">
    <source>
        <dbReference type="PROSITE-ProRule" id="PRU00221"/>
    </source>
</evidence>
<dbReference type="PROSITE" id="PS50294">
    <property type="entry name" value="WD_REPEATS_REGION"/>
    <property type="match status" value="4"/>
</dbReference>
<accession>A0A1X0S627</accession>
<feature type="repeat" description="WD" evidence="3">
    <location>
        <begin position="54"/>
        <end position="95"/>
    </location>
</feature>
<organism evidence="4 5">
    <name type="scientific">Rhizopus microsporus</name>
    <dbReference type="NCBI Taxonomy" id="58291"/>
    <lineage>
        <taxon>Eukaryota</taxon>
        <taxon>Fungi</taxon>
        <taxon>Fungi incertae sedis</taxon>
        <taxon>Mucoromycota</taxon>
        <taxon>Mucoromycotina</taxon>
        <taxon>Mucoromycetes</taxon>
        <taxon>Mucorales</taxon>
        <taxon>Mucorineae</taxon>
        <taxon>Rhizopodaceae</taxon>
        <taxon>Rhizopus</taxon>
    </lineage>
</organism>
<dbReference type="SMART" id="SM00320">
    <property type="entry name" value="WD40"/>
    <property type="match status" value="7"/>
</dbReference>
<evidence type="ECO:0000256" key="1">
    <source>
        <dbReference type="ARBA" id="ARBA00022574"/>
    </source>
</evidence>
<evidence type="ECO:0000313" key="5">
    <source>
        <dbReference type="Proteomes" id="UP000242381"/>
    </source>
</evidence>
<proteinExistence type="predicted"/>
<dbReference type="PANTHER" id="PTHR19878">
    <property type="entry name" value="AUTOPHAGY PROTEIN 16-LIKE"/>
    <property type="match status" value="1"/>
</dbReference>
<dbReference type="PRINTS" id="PR00320">
    <property type="entry name" value="GPROTEINBRPT"/>
</dbReference>
<dbReference type="Proteomes" id="UP000242381">
    <property type="component" value="Unassembled WGS sequence"/>
</dbReference>
<feature type="repeat" description="WD" evidence="3">
    <location>
        <begin position="138"/>
        <end position="179"/>
    </location>
</feature>
<feature type="repeat" description="WD" evidence="3">
    <location>
        <begin position="96"/>
        <end position="137"/>
    </location>
</feature>
<dbReference type="GO" id="GO:0043495">
    <property type="term" value="F:protein-membrane adaptor activity"/>
    <property type="evidence" value="ECO:0007669"/>
    <property type="project" value="TreeGrafter"/>
</dbReference>
<dbReference type="EMBL" id="KV921305">
    <property type="protein sequence ID" value="ORE19704.1"/>
    <property type="molecule type" value="Genomic_DNA"/>
</dbReference>
<dbReference type="InterPro" id="IPR045160">
    <property type="entry name" value="ATG16"/>
</dbReference>
<dbReference type="Gene3D" id="2.130.10.10">
    <property type="entry name" value="YVTN repeat-like/Quinoprotein amine dehydrogenase"/>
    <property type="match status" value="3"/>
</dbReference>
<dbReference type="AlphaFoldDB" id="A0A1X0S627"/>
<feature type="repeat" description="WD" evidence="3">
    <location>
        <begin position="223"/>
        <end position="264"/>
    </location>
</feature>
<dbReference type="PROSITE" id="PS00678">
    <property type="entry name" value="WD_REPEATS_1"/>
    <property type="match status" value="3"/>
</dbReference>
<dbReference type="GO" id="GO:0000045">
    <property type="term" value="P:autophagosome assembly"/>
    <property type="evidence" value="ECO:0007669"/>
    <property type="project" value="InterPro"/>
</dbReference>
<dbReference type="InterPro" id="IPR036322">
    <property type="entry name" value="WD40_repeat_dom_sf"/>
</dbReference>
<dbReference type="CDD" id="cd00200">
    <property type="entry name" value="WD40"/>
    <property type="match status" value="1"/>
</dbReference>